<evidence type="ECO:0000313" key="3">
    <source>
        <dbReference type="EMBL" id="MCM2576290.1"/>
    </source>
</evidence>
<gene>
    <name evidence="3" type="ORF">M1E25_02790</name>
</gene>
<dbReference type="EMBL" id="JAMQGM010000002">
    <property type="protein sequence ID" value="MCM2576290.1"/>
    <property type="molecule type" value="Genomic_DNA"/>
</dbReference>
<dbReference type="PANTHER" id="PTHR12126">
    <property type="entry name" value="NADH-UBIQUINONE OXIDOREDUCTASE 39 KDA SUBUNIT-RELATED"/>
    <property type="match status" value="1"/>
</dbReference>
<evidence type="ECO:0000313" key="4">
    <source>
        <dbReference type="Proteomes" id="UP001167160"/>
    </source>
</evidence>
<feature type="region of interest" description="Disordered" evidence="1">
    <location>
        <begin position="30"/>
        <end position="50"/>
    </location>
</feature>
<protein>
    <submittedName>
        <fullName evidence="3">NAD(P)H-binding protein</fullName>
    </submittedName>
</protein>
<sequence length="263" mass="28190">MNGPVLVTGGTGTLGRAVVRQLLAGGHGTRILSRRPRPADDGSPGDAEWVTGDLNTGEGIDAAVTGTSAIVHCASTGNRKDVQITRNLSDAVLRSAGRPHLVHISIVGIDRVPFFYYRAKLDTERLVATSGLPWSVLRTTQFHDLVALLTDAQRRLPVALTLGGVRFQPIDVDEVAARLVALATGPAVGRADDMGGPQIRDAAHFTRATLRASGRSRRVVPVRPPGRFFRALRLGGNLVPDRAVGRTTFEEYLARRDAPDTSR</sequence>
<dbReference type="InterPro" id="IPR051207">
    <property type="entry name" value="ComplexI_NDUFA9_subunit"/>
</dbReference>
<dbReference type="PANTHER" id="PTHR12126:SF11">
    <property type="entry name" value="NADH DEHYDROGENASE [UBIQUINONE] 1 ALPHA SUBCOMPLEX SUBUNIT 9, MITOCHONDRIAL"/>
    <property type="match status" value="1"/>
</dbReference>
<reference evidence="3" key="1">
    <citation type="journal article" date="2023" name="Int. J. Syst. Evol. Microbiol.">
        <title>Streptomyces meridianus sp. nov. isolated from brackish water of the Tagus estuary in Alcochete, Portugal.</title>
        <authorList>
            <person name="Santos J.D.N."/>
            <person name="Klimek D."/>
            <person name="Calusinska M."/>
            <person name="Lobo Da Cunha A."/>
            <person name="Catita J."/>
            <person name="Goncalves H."/>
            <person name="Gonzalez I."/>
            <person name="Reyes F."/>
            <person name="Lage O.M."/>
        </authorList>
    </citation>
    <scope>NUCLEOTIDE SEQUENCE</scope>
    <source>
        <strain evidence="3">MTZ3.1</strain>
    </source>
</reference>
<dbReference type="Pfam" id="PF13460">
    <property type="entry name" value="NAD_binding_10"/>
    <property type="match status" value="1"/>
</dbReference>
<dbReference type="InterPro" id="IPR016040">
    <property type="entry name" value="NAD(P)-bd_dom"/>
</dbReference>
<dbReference type="SUPFAM" id="SSF51735">
    <property type="entry name" value="NAD(P)-binding Rossmann-fold domains"/>
    <property type="match status" value="1"/>
</dbReference>
<evidence type="ECO:0000256" key="1">
    <source>
        <dbReference type="SAM" id="MobiDB-lite"/>
    </source>
</evidence>
<keyword evidence="4" id="KW-1185">Reference proteome</keyword>
<dbReference type="Proteomes" id="UP001167160">
    <property type="component" value="Unassembled WGS sequence"/>
</dbReference>
<evidence type="ECO:0000259" key="2">
    <source>
        <dbReference type="Pfam" id="PF13460"/>
    </source>
</evidence>
<name>A0ABT0X277_9ACTN</name>
<organism evidence="3 4">
    <name type="scientific">Streptomyces meridianus</name>
    <dbReference type="NCBI Taxonomy" id="2938945"/>
    <lineage>
        <taxon>Bacteria</taxon>
        <taxon>Bacillati</taxon>
        <taxon>Actinomycetota</taxon>
        <taxon>Actinomycetes</taxon>
        <taxon>Kitasatosporales</taxon>
        <taxon>Streptomycetaceae</taxon>
        <taxon>Streptomyces</taxon>
    </lineage>
</organism>
<proteinExistence type="predicted"/>
<dbReference type="Gene3D" id="3.40.50.720">
    <property type="entry name" value="NAD(P)-binding Rossmann-like Domain"/>
    <property type="match status" value="1"/>
</dbReference>
<feature type="domain" description="NAD(P)-binding" evidence="2">
    <location>
        <begin position="9"/>
        <end position="144"/>
    </location>
</feature>
<comment type="caution">
    <text evidence="3">The sequence shown here is derived from an EMBL/GenBank/DDBJ whole genome shotgun (WGS) entry which is preliminary data.</text>
</comment>
<accession>A0ABT0X277</accession>
<dbReference type="InterPro" id="IPR036291">
    <property type="entry name" value="NAD(P)-bd_dom_sf"/>
</dbReference>